<feature type="domain" description="Nucleoporin Nup120/160 beta-propeller" evidence="4">
    <location>
        <begin position="60"/>
        <end position="529"/>
    </location>
</feature>
<organism evidence="7 8">
    <name type="scientific">Mycena pura</name>
    <dbReference type="NCBI Taxonomy" id="153505"/>
    <lineage>
        <taxon>Eukaryota</taxon>
        <taxon>Fungi</taxon>
        <taxon>Dikarya</taxon>
        <taxon>Basidiomycota</taxon>
        <taxon>Agaricomycotina</taxon>
        <taxon>Agaricomycetes</taxon>
        <taxon>Agaricomycetidae</taxon>
        <taxon>Agaricales</taxon>
        <taxon>Marasmiineae</taxon>
        <taxon>Mycenaceae</taxon>
        <taxon>Mycena</taxon>
    </lineage>
</organism>
<feature type="domain" description="NUP160 C-terminal TPR" evidence="6">
    <location>
        <begin position="1151"/>
        <end position="1352"/>
    </location>
</feature>
<dbReference type="GO" id="GO:0005643">
    <property type="term" value="C:nuclear pore"/>
    <property type="evidence" value="ECO:0007669"/>
    <property type="project" value="UniProtKB-ARBA"/>
</dbReference>
<feature type="domain" description="Nucleoporin nup120-like HEAT repeat" evidence="5">
    <location>
        <begin position="815"/>
        <end position="977"/>
    </location>
</feature>
<dbReference type="EMBL" id="JARJCW010000002">
    <property type="protein sequence ID" value="KAJ7229037.1"/>
    <property type="molecule type" value="Genomic_DNA"/>
</dbReference>
<dbReference type="Pfam" id="PF23347">
    <property type="entry name" value="TPR_Nup160_C"/>
    <property type="match status" value="1"/>
</dbReference>
<evidence type="ECO:0000256" key="2">
    <source>
        <dbReference type="ARBA" id="ARBA00022448"/>
    </source>
</evidence>
<evidence type="ECO:0000256" key="3">
    <source>
        <dbReference type="ARBA" id="ARBA00023242"/>
    </source>
</evidence>
<dbReference type="PANTHER" id="PTHR21286">
    <property type="entry name" value="NUCLEAR PORE COMPLEX PROTEIN NUP160"/>
    <property type="match status" value="1"/>
</dbReference>
<dbReference type="InterPro" id="IPR021717">
    <property type="entry name" value="Nucleoporin_Nup160"/>
</dbReference>
<reference evidence="7" key="1">
    <citation type="submission" date="2023-03" db="EMBL/GenBank/DDBJ databases">
        <title>Massive genome expansion in bonnet fungi (Mycena s.s.) driven by repeated elements and novel gene families across ecological guilds.</title>
        <authorList>
            <consortium name="Lawrence Berkeley National Laboratory"/>
            <person name="Harder C.B."/>
            <person name="Miyauchi S."/>
            <person name="Viragh M."/>
            <person name="Kuo A."/>
            <person name="Thoen E."/>
            <person name="Andreopoulos B."/>
            <person name="Lu D."/>
            <person name="Skrede I."/>
            <person name="Drula E."/>
            <person name="Henrissat B."/>
            <person name="Morin E."/>
            <person name="Kohler A."/>
            <person name="Barry K."/>
            <person name="LaButti K."/>
            <person name="Morin E."/>
            <person name="Salamov A."/>
            <person name="Lipzen A."/>
            <person name="Mereny Z."/>
            <person name="Hegedus B."/>
            <person name="Baldrian P."/>
            <person name="Stursova M."/>
            <person name="Weitz H."/>
            <person name="Taylor A."/>
            <person name="Grigoriev I.V."/>
            <person name="Nagy L.G."/>
            <person name="Martin F."/>
            <person name="Kauserud H."/>
        </authorList>
    </citation>
    <scope>NUCLEOTIDE SEQUENCE</scope>
    <source>
        <strain evidence="7">9144</strain>
    </source>
</reference>
<proteinExistence type="predicted"/>
<evidence type="ECO:0000313" key="8">
    <source>
        <dbReference type="Proteomes" id="UP001219525"/>
    </source>
</evidence>
<dbReference type="InterPro" id="IPR059141">
    <property type="entry name" value="Beta-prop_Nup120_160"/>
</dbReference>
<comment type="caution">
    <text evidence="7">The sequence shown here is derived from an EMBL/GenBank/DDBJ whole genome shotgun (WGS) entry which is preliminary data.</text>
</comment>
<evidence type="ECO:0000256" key="1">
    <source>
        <dbReference type="ARBA" id="ARBA00004123"/>
    </source>
</evidence>
<gene>
    <name evidence="7" type="ORF">GGX14DRAFT_616452</name>
</gene>
<evidence type="ECO:0000313" key="7">
    <source>
        <dbReference type="EMBL" id="KAJ7229037.1"/>
    </source>
</evidence>
<keyword evidence="2" id="KW-0813">Transport</keyword>
<protein>
    <submittedName>
        <fullName evidence="7">Nucleoporin Nup120/160-domain-containing protein</fullName>
    </submittedName>
</protein>
<evidence type="ECO:0000259" key="5">
    <source>
        <dbReference type="Pfam" id="PF23300"/>
    </source>
</evidence>
<sequence>MDRGLIVAAQLSSLFPSIQATSIPVQTTRRTSSLPPPDASDLPAEHASYSAVLHTPDTGTILLRVLDGGLVLEIVSLSTSVRPVRFTFPALVLPAPAIFLWETELHILAVTNTDTLHRLVIPLDGGSGLWLRQTDNIWSSEYHIKNVVGTMDKLVHVHGTHCVVVSRPGGSILRLESEYNGSDDEWNETLFQHTSFLSSLTSFLPTLSSSSSSGSEIISIATHQWPTDVGHVWTLSRDRNLRFWKAKIGCVATKQLPTILGREPSPGPGGSSAPHILLDAERQTLLRVFSTPTNEDHIFVLAFIPTPSSSTSGGSFQLLGTAFDQFYEIGTIECSKNSAHCHLQDFMVIADVLYTLWEQQGQAMVERTLLKTEEFTEGGDILAMPWQSSSYGPEPELTPAYLEELLVSPGSLTAKFFEAIMRPGMFSALTLRTAIEQYSDACASLPGPLPLPLTTTYANVGENIAAVVGCTVNLNRDPHTGALQHANYWSALKRDWEGFIARCRELERSARWPLVLGAKGQGDIILVERERVGSLVAEDFPIRLHRNLQDDRQVDASHAIFGILWGLQSKLGPHFMLSLESRLLDIIHQESAFSFADIIQDQVQRVKFEDQLDDGAKSWIAGRLQTIPDLDAATRAALDVIGGFDSDVKREEDEVELLIPPPQSDWSRALTAAYVSATISARYDLCLSLITLLFFFSDELGNWDPALLAEVFAVFRGIAILRFLSRQPTGDPIGSTTASEDVAADDAVVSSLRNLQVSRSLRGTQFTPTYSLIHRLLIQHADSLGLPGAAHRYLDSTGLLQSISPSMATKYEVIFCERLRALGHYESAREILSCLPRTAGVNYVHARLWLNIGRPDEAAYLMEKLAGALDFDNALSSEDHEALSLVLPGALESAFLFYLHVAELFKTASLVQYEVSFTQLALSVTPPDKDTSLLWNTIIKGYTELSLYDDAYSCLVATPYEKLKCECVGHLVYRMCEDNAVEKLVSFNFPGFADEVEEALAFKARNVDPRVQPSYSRILYSWYTLRGDHRSAALVMYQRARKLHDIIACDVSLAASLVPQQLEALMIAINSLSLVDQKNAWFLLPALVADRSREKPYKRRRLSKYIPESRFTPGTHDSEVVTLSELQYEHTLLSAQIHIVQREPDLPPQLIVMRLAQANKFSLAMATASSLQVDMTDLFAHLTTQCLRLSRDSDMVVQENNSDWLLTDKVSSWPGSPADRGWRYLRQSLERHDGVHTDFIYTKISLETLLSVQRTIPPPLWLINSLEEHHPEYLIHVAFRCGDIEQCVGYTLSLIQKADARLSRDPTRHAASTWLPYTLIDQVLVAAEAHVPPPSGLSQLRSQLDNRLKRMQKLSNFGG</sequence>
<dbReference type="Pfam" id="PF23300">
    <property type="entry name" value="HEAT_Nup120"/>
    <property type="match status" value="1"/>
</dbReference>
<name>A0AAD7E5S8_9AGAR</name>
<evidence type="ECO:0000259" key="6">
    <source>
        <dbReference type="Pfam" id="PF23347"/>
    </source>
</evidence>
<keyword evidence="3" id="KW-0539">Nucleus</keyword>
<dbReference type="PANTHER" id="PTHR21286:SF0">
    <property type="entry name" value="NUCLEAR PORE COMPLEX PROTEIN NUP160"/>
    <property type="match status" value="1"/>
</dbReference>
<keyword evidence="8" id="KW-1185">Reference proteome</keyword>
<dbReference type="Pfam" id="PF11715">
    <property type="entry name" value="Beta-prop_Nup120_160"/>
    <property type="match status" value="1"/>
</dbReference>
<dbReference type="Proteomes" id="UP001219525">
    <property type="component" value="Unassembled WGS sequence"/>
</dbReference>
<dbReference type="GO" id="GO:0017056">
    <property type="term" value="F:structural constituent of nuclear pore"/>
    <property type="evidence" value="ECO:0007669"/>
    <property type="project" value="TreeGrafter"/>
</dbReference>
<evidence type="ECO:0000259" key="4">
    <source>
        <dbReference type="Pfam" id="PF11715"/>
    </source>
</evidence>
<accession>A0AAD7E5S8</accession>
<dbReference type="InterPro" id="IPR056536">
    <property type="entry name" value="TPR_NUP160_C"/>
</dbReference>
<dbReference type="InterPro" id="IPR056548">
    <property type="entry name" value="HEAT_Nup120"/>
</dbReference>
<comment type="subcellular location">
    <subcellularLocation>
        <location evidence="1">Nucleus</location>
    </subcellularLocation>
</comment>